<accession>A0ABP8DNS6</accession>
<dbReference type="PROSITE" id="PS51318">
    <property type="entry name" value="TAT"/>
    <property type="match status" value="1"/>
</dbReference>
<organism evidence="1 2">
    <name type="scientific">Dactylosporangium darangshiense</name>
    <dbReference type="NCBI Taxonomy" id="579108"/>
    <lineage>
        <taxon>Bacteria</taxon>
        <taxon>Bacillati</taxon>
        <taxon>Actinomycetota</taxon>
        <taxon>Actinomycetes</taxon>
        <taxon>Micromonosporales</taxon>
        <taxon>Micromonosporaceae</taxon>
        <taxon>Dactylosporangium</taxon>
    </lineage>
</organism>
<keyword evidence="2" id="KW-1185">Reference proteome</keyword>
<dbReference type="InterPro" id="IPR006311">
    <property type="entry name" value="TAT_signal"/>
</dbReference>
<dbReference type="RefSeq" id="WP_345137136.1">
    <property type="nucleotide sequence ID" value="NZ_BAABAT010000039.1"/>
</dbReference>
<comment type="caution">
    <text evidence="1">The sequence shown here is derived from an EMBL/GenBank/DDBJ whole genome shotgun (WGS) entry which is preliminary data.</text>
</comment>
<dbReference type="PANTHER" id="PTHR35399:SF4">
    <property type="entry name" value="MEMBRANE PROTEIN"/>
    <property type="match status" value="1"/>
</dbReference>
<protein>
    <submittedName>
        <fullName evidence="1">DUF839 domain-containing protein</fullName>
    </submittedName>
</protein>
<dbReference type="SUPFAM" id="SSF82171">
    <property type="entry name" value="DPP6 N-terminal domain-like"/>
    <property type="match status" value="1"/>
</dbReference>
<sequence length="471" mass="48918">MALNRRDVLAVTGLGLVGGGLGGAFLGGGTAGAAPAGGGYGKPAVDGYGPLSPAGAELALPAGFTYRTFGAAGTRMSDGLATPGCHDGQAVFAAGRGRVRLIRNHEIDLDIPGARQRALGPRNAYDRSAPAGCTSSLYDIGSGKLLESFLVLNGTLSNCSGAPTPWGSWLSCEETTDGVKAGFDKPHGYVFEVPSDARGPEDPVPLKAMGRFEHETAPIDPRTGIVYMTEDNGDPGDGFYRFLPRRPGQLAAGGRLQMLAVTGDRTYDTATGQRVGEVLETHWVDIDEPDPSDAEDNPGAVYSQGRAKGGCRFLGLEGSAWTNGGVTFVASEAGDGENGQVWRYVPTGPDGGTLQLLFESPNARTLNQPDTVGVAPDGTILLAEDGDGEDDGGDNWLKVLTPAGGIVDLARVIAPLDLHYWNPEDFPQPGPVGASELAGACFTADGQHLFVNVQYPGVTCVITGPWRGGHR</sequence>
<dbReference type="EMBL" id="BAABAT010000039">
    <property type="protein sequence ID" value="GAA4260207.1"/>
    <property type="molecule type" value="Genomic_DNA"/>
</dbReference>
<dbReference type="InterPro" id="IPR008557">
    <property type="entry name" value="PhoX"/>
</dbReference>
<dbReference type="Pfam" id="PF05787">
    <property type="entry name" value="PhoX"/>
    <property type="match status" value="1"/>
</dbReference>
<dbReference type="Proteomes" id="UP001500620">
    <property type="component" value="Unassembled WGS sequence"/>
</dbReference>
<reference evidence="2" key="1">
    <citation type="journal article" date="2019" name="Int. J. Syst. Evol. Microbiol.">
        <title>The Global Catalogue of Microorganisms (GCM) 10K type strain sequencing project: providing services to taxonomists for standard genome sequencing and annotation.</title>
        <authorList>
            <consortium name="The Broad Institute Genomics Platform"/>
            <consortium name="The Broad Institute Genome Sequencing Center for Infectious Disease"/>
            <person name="Wu L."/>
            <person name="Ma J."/>
        </authorList>
    </citation>
    <scope>NUCLEOTIDE SEQUENCE [LARGE SCALE GENOMIC DNA]</scope>
    <source>
        <strain evidence="2">JCM 17441</strain>
    </source>
</reference>
<evidence type="ECO:0000313" key="1">
    <source>
        <dbReference type="EMBL" id="GAA4260207.1"/>
    </source>
</evidence>
<gene>
    <name evidence="1" type="ORF">GCM10022255_087970</name>
</gene>
<dbReference type="PANTHER" id="PTHR35399">
    <property type="entry name" value="SLR8030 PROTEIN"/>
    <property type="match status" value="1"/>
</dbReference>
<name>A0ABP8DNS6_9ACTN</name>
<proteinExistence type="predicted"/>
<evidence type="ECO:0000313" key="2">
    <source>
        <dbReference type="Proteomes" id="UP001500620"/>
    </source>
</evidence>